<name>A0ABR5TM59_9BACL</name>
<comment type="cofactor">
    <cofactor evidence="8">
        <name>Zn(2+)</name>
        <dbReference type="ChEBI" id="CHEBI:29105"/>
    </cofactor>
    <text evidence="8">Binds 1 zinc ion per subunit.</text>
</comment>
<feature type="binding site" evidence="8">
    <location>
        <position position="58"/>
    </location>
    <ligand>
        <name>Zn(2+)</name>
        <dbReference type="ChEBI" id="CHEBI:29105"/>
        <note>catalytic</note>
    </ligand>
</feature>
<dbReference type="Pfam" id="PF14437">
    <property type="entry name" value="MafB19-deam"/>
    <property type="match status" value="1"/>
</dbReference>
<evidence type="ECO:0000259" key="9">
    <source>
        <dbReference type="PROSITE" id="PS51747"/>
    </source>
</evidence>
<proteinExistence type="inferred from homology"/>
<dbReference type="InterPro" id="IPR002125">
    <property type="entry name" value="CMP_dCMP_dom"/>
</dbReference>
<dbReference type="InterPro" id="IPR058535">
    <property type="entry name" value="MafB19-deam"/>
</dbReference>
<evidence type="ECO:0000256" key="2">
    <source>
        <dbReference type="ARBA" id="ARBA00011738"/>
    </source>
</evidence>
<dbReference type="Gene3D" id="3.40.140.10">
    <property type="entry name" value="Cytidine Deaminase, domain 2"/>
    <property type="match status" value="1"/>
</dbReference>
<comment type="similarity">
    <text evidence="1">Belongs to the cytidine and deoxycytidylate deaminase family. ADAT2 subfamily.</text>
</comment>
<evidence type="ECO:0000256" key="7">
    <source>
        <dbReference type="ARBA" id="ARBA00048045"/>
    </source>
</evidence>
<evidence type="ECO:0000313" key="10">
    <source>
        <dbReference type="EMBL" id="KXB58232.1"/>
    </source>
</evidence>
<accession>A0ABR5TM59</accession>
<feature type="active site" description="Proton donor" evidence="8">
    <location>
        <position position="60"/>
    </location>
</feature>
<dbReference type="PROSITE" id="PS51747">
    <property type="entry name" value="CYT_DCMP_DEAMINASES_2"/>
    <property type="match status" value="1"/>
</dbReference>
<dbReference type="PROSITE" id="PS00903">
    <property type="entry name" value="CYT_DCMP_DEAMINASES_1"/>
    <property type="match status" value="1"/>
</dbReference>
<comment type="function">
    <text evidence="8">Catalyzes the deamination of adenosine to inosine at the wobble position 34 of tRNA(Arg2).</text>
</comment>
<keyword evidence="6 8" id="KW-0862">Zinc</keyword>
<dbReference type="SUPFAM" id="SSF53927">
    <property type="entry name" value="Cytidine deaminase-like"/>
    <property type="match status" value="1"/>
</dbReference>
<feature type="domain" description="CMP/dCMP-type deaminase" evidence="9">
    <location>
        <begin position="7"/>
        <end position="125"/>
    </location>
</feature>
<evidence type="ECO:0000256" key="3">
    <source>
        <dbReference type="ARBA" id="ARBA00022694"/>
    </source>
</evidence>
<dbReference type="Proteomes" id="UP000070467">
    <property type="component" value="Unassembled WGS sequence"/>
</dbReference>
<protein>
    <recommendedName>
        <fullName evidence="8">tRNA-specific adenosine deaminase</fullName>
        <ecNumber evidence="8">3.5.4.33</ecNumber>
    </recommendedName>
</protein>
<keyword evidence="3 8" id="KW-0819">tRNA processing</keyword>
<dbReference type="NCBIfam" id="NF008113">
    <property type="entry name" value="PRK10860.1"/>
    <property type="match status" value="1"/>
</dbReference>
<evidence type="ECO:0000256" key="4">
    <source>
        <dbReference type="ARBA" id="ARBA00022723"/>
    </source>
</evidence>
<evidence type="ECO:0000313" key="11">
    <source>
        <dbReference type="Proteomes" id="UP000070467"/>
    </source>
</evidence>
<comment type="catalytic activity">
    <reaction evidence="7 8">
        <text>adenosine(34) in tRNA + H2O + H(+) = inosine(34) in tRNA + NH4(+)</text>
        <dbReference type="Rhea" id="RHEA:43168"/>
        <dbReference type="Rhea" id="RHEA-COMP:10373"/>
        <dbReference type="Rhea" id="RHEA-COMP:10374"/>
        <dbReference type="ChEBI" id="CHEBI:15377"/>
        <dbReference type="ChEBI" id="CHEBI:15378"/>
        <dbReference type="ChEBI" id="CHEBI:28938"/>
        <dbReference type="ChEBI" id="CHEBI:74411"/>
        <dbReference type="ChEBI" id="CHEBI:82852"/>
        <dbReference type="EC" id="3.5.4.33"/>
    </reaction>
</comment>
<dbReference type="PANTHER" id="PTHR11079:SF202">
    <property type="entry name" value="TRNA-SPECIFIC ADENOSINE DEAMINASE"/>
    <property type="match status" value="1"/>
</dbReference>
<dbReference type="InterPro" id="IPR016193">
    <property type="entry name" value="Cytidine_deaminase-like"/>
</dbReference>
<evidence type="ECO:0000256" key="5">
    <source>
        <dbReference type="ARBA" id="ARBA00022801"/>
    </source>
</evidence>
<evidence type="ECO:0000256" key="8">
    <source>
        <dbReference type="HAMAP-Rule" id="MF_00972"/>
    </source>
</evidence>
<evidence type="ECO:0000256" key="6">
    <source>
        <dbReference type="ARBA" id="ARBA00022833"/>
    </source>
</evidence>
<gene>
    <name evidence="8" type="primary">tadA</name>
    <name evidence="10" type="ORF">HMPREF1871_00568</name>
</gene>
<organism evidence="10 11">
    <name type="scientific">Gemelliphila asaccharolytica</name>
    <dbReference type="NCBI Taxonomy" id="502393"/>
    <lineage>
        <taxon>Bacteria</taxon>
        <taxon>Bacillati</taxon>
        <taxon>Bacillota</taxon>
        <taxon>Bacilli</taxon>
        <taxon>Bacillales</taxon>
        <taxon>Gemellaceae</taxon>
        <taxon>Gemelliphila</taxon>
    </lineage>
</organism>
<dbReference type="InterPro" id="IPR016192">
    <property type="entry name" value="APOBEC/CMP_deaminase_Zn-bd"/>
</dbReference>
<reference evidence="10 11" key="1">
    <citation type="submission" date="2016-01" db="EMBL/GenBank/DDBJ databases">
        <authorList>
            <person name="Mitreva M."/>
            <person name="Pepin K.H."/>
            <person name="Mihindukulasuriya K.A."/>
            <person name="Fulton R."/>
            <person name="Fronick C."/>
            <person name="O'Laughlin M."/>
            <person name="Miner T."/>
            <person name="Herter B."/>
            <person name="Rosa B.A."/>
            <person name="Cordes M."/>
            <person name="Tomlinson C."/>
            <person name="Wollam A."/>
            <person name="Palsikar V.B."/>
            <person name="Mardis E.R."/>
            <person name="Wilson R.K."/>
        </authorList>
    </citation>
    <scope>NUCLEOTIDE SEQUENCE [LARGE SCALE GENOMIC DNA]</scope>
    <source>
        <strain evidence="10 11">KA00071</strain>
    </source>
</reference>
<keyword evidence="11" id="KW-1185">Reference proteome</keyword>
<evidence type="ECO:0000256" key="1">
    <source>
        <dbReference type="ARBA" id="ARBA00010669"/>
    </source>
</evidence>
<comment type="caution">
    <text evidence="10">The sequence shown here is derived from an EMBL/GenBank/DDBJ whole genome shotgun (WGS) entry which is preliminary data.</text>
</comment>
<keyword evidence="4 8" id="KW-0479">Metal-binding</keyword>
<feature type="binding site" evidence="8">
    <location>
        <position position="88"/>
    </location>
    <ligand>
        <name>Zn(2+)</name>
        <dbReference type="ChEBI" id="CHEBI:29105"/>
        <note>catalytic</note>
    </ligand>
</feature>
<dbReference type="CDD" id="cd01285">
    <property type="entry name" value="nucleoside_deaminase"/>
    <property type="match status" value="1"/>
</dbReference>
<dbReference type="PANTHER" id="PTHR11079">
    <property type="entry name" value="CYTOSINE DEAMINASE FAMILY MEMBER"/>
    <property type="match status" value="1"/>
</dbReference>
<feature type="binding site" evidence="8">
    <location>
        <position position="91"/>
    </location>
    <ligand>
        <name>Zn(2+)</name>
        <dbReference type="ChEBI" id="CHEBI:29105"/>
        <note>catalytic</note>
    </ligand>
</feature>
<keyword evidence="5 8" id="KW-0378">Hydrolase</keyword>
<dbReference type="InterPro" id="IPR028883">
    <property type="entry name" value="tRNA_aden_deaminase"/>
</dbReference>
<dbReference type="HAMAP" id="MF_00972">
    <property type="entry name" value="tRNA_aden_deaminase"/>
    <property type="match status" value="1"/>
</dbReference>
<dbReference type="EC" id="3.5.4.33" evidence="8"/>
<sequence>MGKEKNMNHNYYMKIALEEAKKAYKEREVPIGCVLVIDNKIVAKAHNMKEVTGQAIYHAEVLAIKKACEKIGIWRLEGSYLYTTVEPCVMCSGAIIHSRVENVIYGTCDSKNGCHKSKIDLLTSNLFNHKVNVISGIMKEECEKILKDFFKEIREEKRKK</sequence>
<dbReference type="EMBL" id="LSDB01000019">
    <property type="protein sequence ID" value="KXB58232.1"/>
    <property type="molecule type" value="Genomic_DNA"/>
</dbReference>
<comment type="subunit">
    <text evidence="2 8">Homodimer.</text>
</comment>